<evidence type="ECO:0000256" key="4">
    <source>
        <dbReference type="ARBA" id="ARBA00022519"/>
    </source>
</evidence>
<dbReference type="PANTHER" id="PTHR35011">
    <property type="entry name" value="2,3-DIKETO-L-GULONATE TRAP TRANSPORTER SMALL PERMEASE PROTEIN YIAM"/>
    <property type="match status" value="1"/>
</dbReference>
<evidence type="ECO:0000256" key="8">
    <source>
        <dbReference type="ARBA" id="ARBA00038436"/>
    </source>
</evidence>
<feature type="domain" description="Tripartite ATP-independent periplasmic transporters DctQ component" evidence="11">
    <location>
        <begin position="24"/>
        <end position="153"/>
    </location>
</feature>
<feature type="transmembrane region" description="Helical" evidence="10">
    <location>
        <begin position="12"/>
        <end position="34"/>
    </location>
</feature>
<dbReference type="Pfam" id="PF04290">
    <property type="entry name" value="DctQ"/>
    <property type="match status" value="1"/>
</dbReference>
<evidence type="ECO:0000256" key="5">
    <source>
        <dbReference type="ARBA" id="ARBA00022692"/>
    </source>
</evidence>
<comment type="caution">
    <text evidence="12">The sequence shown here is derived from an EMBL/GenBank/DDBJ whole genome shotgun (WGS) entry which is preliminary data.</text>
</comment>
<proteinExistence type="inferred from homology"/>
<comment type="similarity">
    <text evidence="8">Belongs to the TRAP transporter small permease family.</text>
</comment>
<keyword evidence="7 10" id="KW-0472">Membrane</keyword>
<feature type="transmembrane region" description="Helical" evidence="10">
    <location>
        <begin position="124"/>
        <end position="145"/>
    </location>
</feature>
<keyword evidence="4" id="KW-0997">Cell inner membrane</keyword>
<dbReference type="EMBL" id="JAPFQL010000082">
    <property type="protein sequence ID" value="MDC5698748.1"/>
    <property type="molecule type" value="Genomic_DNA"/>
</dbReference>
<feature type="transmembrane region" description="Helical" evidence="10">
    <location>
        <begin position="46"/>
        <end position="64"/>
    </location>
</feature>
<keyword evidence="5 10" id="KW-0812">Transmembrane</keyword>
<dbReference type="RefSeq" id="WP_272463312.1">
    <property type="nucleotide sequence ID" value="NZ_JAPFQL010000082.1"/>
</dbReference>
<feature type="region of interest" description="Disordered" evidence="9">
    <location>
        <begin position="209"/>
        <end position="228"/>
    </location>
</feature>
<keyword evidence="2" id="KW-0813">Transport</keyword>
<dbReference type="InterPro" id="IPR055348">
    <property type="entry name" value="DctQ"/>
</dbReference>
<gene>
    <name evidence="12" type="ORF">OO014_15950</name>
</gene>
<evidence type="ECO:0000256" key="2">
    <source>
        <dbReference type="ARBA" id="ARBA00022448"/>
    </source>
</evidence>
<name>A0ABT5GL15_9MICO</name>
<evidence type="ECO:0000313" key="13">
    <source>
        <dbReference type="Proteomes" id="UP001150259"/>
    </source>
</evidence>
<keyword evidence="3" id="KW-1003">Cell membrane</keyword>
<evidence type="ECO:0000256" key="7">
    <source>
        <dbReference type="ARBA" id="ARBA00023136"/>
    </source>
</evidence>
<evidence type="ECO:0000256" key="1">
    <source>
        <dbReference type="ARBA" id="ARBA00004429"/>
    </source>
</evidence>
<evidence type="ECO:0000256" key="6">
    <source>
        <dbReference type="ARBA" id="ARBA00022989"/>
    </source>
</evidence>
<accession>A0ABT5GL15</accession>
<evidence type="ECO:0000256" key="9">
    <source>
        <dbReference type="SAM" id="MobiDB-lite"/>
    </source>
</evidence>
<organism evidence="12 13">
    <name type="scientific">Intrasporangium calvum</name>
    <dbReference type="NCBI Taxonomy" id="53358"/>
    <lineage>
        <taxon>Bacteria</taxon>
        <taxon>Bacillati</taxon>
        <taxon>Actinomycetota</taxon>
        <taxon>Actinomycetes</taxon>
        <taxon>Micrococcales</taxon>
        <taxon>Intrasporangiaceae</taxon>
        <taxon>Intrasporangium</taxon>
    </lineage>
</organism>
<evidence type="ECO:0000313" key="12">
    <source>
        <dbReference type="EMBL" id="MDC5698748.1"/>
    </source>
</evidence>
<evidence type="ECO:0000256" key="10">
    <source>
        <dbReference type="SAM" id="Phobius"/>
    </source>
</evidence>
<protein>
    <submittedName>
        <fullName evidence="12">TRAP transporter small permease</fullName>
    </submittedName>
</protein>
<dbReference type="InterPro" id="IPR007387">
    <property type="entry name" value="TRAP_DctQ"/>
</dbReference>
<keyword evidence="6 10" id="KW-1133">Transmembrane helix</keyword>
<keyword evidence="13" id="KW-1185">Reference proteome</keyword>
<comment type="subcellular location">
    <subcellularLocation>
        <location evidence="1">Cell inner membrane</location>
        <topology evidence="1">Multi-pass membrane protein</topology>
    </subcellularLocation>
</comment>
<sequence>MKHLDRALTTVENVLAASALGLAALISILNIIIRQFGQAWFWTEEAVIYLIIFSTFIGAVITLRHNEHVSVDILGVFFRERGKKWLSLVGGIVTLVYLGVMAVLGWMLLMEPFSRTTVTPVLKLQLWVVELAVPLGMTLMFVRALEMLWRIWKYGTLVSDPDEVLEAEAEATGLSVEEVRASHEAITTGKGASLQEVLILDEESHLHHPVDHHKYEDPNRRDDKETER</sequence>
<evidence type="ECO:0000259" key="11">
    <source>
        <dbReference type="Pfam" id="PF04290"/>
    </source>
</evidence>
<feature type="transmembrane region" description="Helical" evidence="10">
    <location>
        <begin position="85"/>
        <end position="109"/>
    </location>
</feature>
<dbReference type="Proteomes" id="UP001150259">
    <property type="component" value="Unassembled WGS sequence"/>
</dbReference>
<reference evidence="12 13" key="1">
    <citation type="submission" date="2022-11" db="EMBL/GenBank/DDBJ databases">
        <title>Anaerobic phenanthrene biodegradation by a DNRA strain PheN6.</title>
        <authorList>
            <person name="Zhang Z."/>
        </authorList>
    </citation>
    <scope>NUCLEOTIDE SEQUENCE [LARGE SCALE GENOMIC DNA]</scope>
    <source>
        <strain evidence="12 13">PheN6</strain>
    </source>
</reference>
<evidence type="ECO:0000256" key="3">
    <source>
        <dbReference type="ARBA" id="ARBA00022475"/>
    </source>
</evidence>